<gene>
    <name evidence="3" type="ORF">SELMODRAFT_104790</name>
</gene>
<dbReference type="Proteomes" id="UP000001514">
    <property type="component" value="Unassembled WGS sequence"/>
</dbReference>
<dbReference type="GO" id="GO:0009451">
    <property type="term" value="P:RNA modification"/>
    <property type="evidence" value="ECO:0007669"/>
    <property type="project" value="InterPro"/>
</dbReference>
<dbReference type="Gramene" id="EFJ22542">
    <property type="protein sequence ID" value="EFJ22542"/>
    <property type="gene ID" value="SELMODRAFT_104790"/>
</dbReference>
<dbReference type="PROSITE" id="PS51375">
    <property type="entry name" value="PPR"/>
    <property type="match status" value="1"/>
</dbReference>
<dbReference type="InParanoid" id="D8RZ37"/>
<accession>D8RZ37</accession>
<dbReference type="PANTHER" id="PTHR47926">
    <property type="entry name" value="PENTATRICOPEPTIDE REPEAT-CONTAINING PROTEIN"/>
    <property type="match status" value="1"/>
</dbReference>
<dbReference type="HOGENOM" id="CLU_002706_0_0_1"/>
<sequence length="187" mass="19792">MFDAIAYRNVGSWNSLLAAYADNGSLENSAKVFAMIPDRDPVSWSSMITAYARSGRCNEATQTTQLMQLQGLALDSIAFLGILNACKQRGLLREAYSYLGLMVAEHGMEASAEHYGAVVDALAGSGLLGCAEELAASLPLGLDAAGCASLLGACRIHWDVSLGRRVARRMSSSSPALYVTLSNAYSS</sequence>
<dbReference type="InterPro" id="IPR011990">
    <property type="entry name" value="TPR-like_helical_dom_sf"/>
</dbReference>
<evidence type="ECO:0000313" key="3">
    <source>
        <dbReference type="EMBL" id="EFJ22542.1"/>
    </source>
</evidence>
<dbReference type="Gene3D" id="1.25.40.10">
    <property type="entry name" value="Tetratricopeptide repeat domain"/>
    <property type="match status" value="1"/>
</dbReference>
<keyword evidence="4" id="KW-1185">Reference proteome</keyword>
<dbReference type="NCBIfam" id="TIGR00756">
    <property type="entry name" value="PPR"/>
    <property type="match status" value="1"/>
</dbReference>
<evidence type="ECO:0000313" key="4">
    <source>
        <dbReference type="Proteomes" id="UP000001514"/>
    </source>
</evidence>
<dbReference type="Pfam" id="PF01535">
    <property type="entry name" value="PPR"/>
    <property type="match status" value="3"/>
</dbReference>
<dbReference type="GO" id="GO:0003723">
    <property type="term" value="F:RNA binding"/>
    <property type="evidence" value="ECO:0007669"/>
    <property type="project" value="InterPro"/>
</dbReference>
<evidence type="ECO:0008006" key="5">
    <source>
        <dbReference type="Google" id="ProtNLM"/>
    </source>
</evidence>
<dbReference type="EMBL" id="GL377595">
    <property type="protein sequence ID" value="EFJ22542.1"/>
    <property type="molecule type" value="Genomic_DNA"/>
</dbReference>
<reference evidence="3 4" key="1">
    <citation type="journal article" date="2011" name="Science">
        <title>The Selaginella genome identifies genetic changes associated with the evolution of vascular plants.</title>
        <authorList>
            <person name="Banks J.A."/>
            <person name="Nishiyama T."/>
            <person name="Hasebe M."/>
            <person name="Bowman J.L."/>
            <person name="Gribskov M."/>
            <person name="dePamphilis C."/>
            <person name="Albert V.A."/>
            <person name="Aono N."/>
            <person name="Aoyama T."/>
            <person name="Ambrose B.A."/>
            <person name="Ashton N.W."/>
            <person name="Axtell M.J."/>
            <person name="Barker E."/>
            <person name="Barker M.S."/>
            <person name="Bennetzen J.L."/>
            <person name="Bonawitz N.D."/>
            <person name="Chapple C."/>
            <person name="Cheng C."/>
            <person name="Correa L.G."/>
            <person name="Dacre M."/>
            <person name="DeBarry J."/>
            <person name="Dreyer I."/>
            <person name="Elias M."/>
            <person name="Engstrom E.M."/>
            <person name="Estelle M."/>
            <person name="Feng L."/>
            <person name="Finet C."/>
            <person name="Floyd S.K."/>
            <person name="Frommer W.B."/>
            <person name="Fujita T."/>
            <person name="Gramzow L."/>
            <person name="Gutensohn M."/>
            <person name="Harholt J."/>
            <person name="Hattori M."/>
            <person name="Heyl A."/>
            <person name="Hirai T."/>
            <person name="Hiwatashi Y."/>
            <person name="Ishikawa M."/>
            <person name="Iwata M."/>
            <person name="Karol K.G."/>
            <person name="Koehler B."/>
            <person name="Kolukisaoglu U."/>
            <person name="Kubo M."/>
            <person name="Kurata T."/>
            <person name="Lalonde S."/>
            <person name="Li K."/>
            <person name="Li Y."/>
            <person name="Litt A."/>
            <person name="Lyons E."/>
            <person name="Manning G."/>
            <person name="Maruyama T."/>
            <person name="Michael T.P."/>
            <person name="Mikami K."/>
            <person name="Miyazaki S."/>
            <person name="Morinaga S."/>
            <person name="Murata T."/>
            <person name="Mueller-Roeber B."/>
            <person name="Nelson D.R."/>
            <person name="Obara M."/>
            <person name="Oguri Y."/>
            <person name="Olmstead R.G."/>
            <person name="Onodera N."/>
            <person name="Petersen B.L."/>
            <person name="Pils B."/>
            <person name="Prigge M."/>
            <person name="Rensing S.A."/>
            <person name="Riano-Pachon D.M."/>
            <person name="Roberts A.W."/>
            <person name="Sato Y."/>
            <person name="Scheller H.V."/>
            <person name="Schulz B."/>
            <person name="Schulz C."/>
            <person name="Shakirov E.V."/>
            <person name="Shibagaki N."/>
            <person name="Shinohara N."/>
            <person name="Shippen D.E."/>
            <person name="Soerensen I."/>
            <person name="Sotooka R."/>
            <person name="Sugimoto N."/>
            <person name="Sugita M."/>
            <person name="Sumikawa N."/>
            <person name="Tanurdzic M."/>
            <person name="Theissen G."/>
            <person name="Ulvskov P."/>
            <person name="Wakazuki S."/>
            <person name="Weng J.K."/>
            <person name="Willats W.W."/>
            <person name="Wipf D."/>
            <person name="Wolf P.G."/>
            <person name="Yang L."/>
            <person name="Zimmer A.D."/>
            <person name="Zhu Q."/>
            <person name="Mitros T."/>
            <person name="Hellsten U."/>
            <person name="Loque D."/>
            <person name="Otillar R."/>
            <person name="Salamov A."/>
            <person name="Schmutz J."/>
            <person name="Shapiro H."/>
            <person name="Lindquist E."/>
            <person name="Lucas S."/>
            <person name="Rokhsar D."/>
            <person name="Grigoriev I.V."/>
        </authorList>
    </citation>
    <scope>NUCLEOTIDE SEQUENCE [LARGE SCALE GENOMIC DNA]</scope>
</reference>
<protein>
    <recommendedName>
        <fullName evidence="5">Pentacotripeptide-repeat region of PRORP domain-containing protein</fullName>
    </recommendedName>
</protein>
<dbReference type="InterPro" id="IPR002885">
    <property type="entry name" value="PPR_rpt"/>
</dbReference>
<name>D8RZ37_SELML</name>
<proteinExistence type="predicted"/>
<dbReference type="InterPro" id="IPR046960">
    <property type="entry name" value="PPR_At4g14850-like_plant"/>
</dbReference>
<dbReference type="OrthoDB" id="185373at2759"/>
<evidence type="ECO:0000256" key="2">
    <source>
        <dbReference type="PROSITE-ProRule" id="PRU00708"/>
    </source>
</evidence>
<keyword evidence="1" id="KW-0677">Repeat</keyword>
<dbReference type="AlphaFoldDB" id="D8RZ37"/>
<dbReference type="eggNOG" id="KOG4197">
    <property type="taxonomic scope" value="Eukaryota"/>
</dbReference>
<feature type="repeat" description="PPR" evidence="2">
    <location>
        <begin position="40"/>
        <end position="74"/>
    </location>
</feature>
<dbReference type="KEGG" id="smo:SELMODRAFT_104790"/>
<evidence type="ECO:0000256" key="1">
    <source>
        <dbReference type="ARBA" id="ARBA00022737"/>
    </source>
</evidence>
<organism evidence="4">
    <name type="scientific">Selaginella moellendorffii</name>
    <name type="common">Spikemoss</name>
    <dbReference type="NCBI Taxonomy" id="88036"/>
    <lineage>
        <taxon>Eukaryota</taxon>
        <taxon>Viridiplantae</taxon>
        <taxon>Streptophyta</taxon>
        <taxon>Embryophyta</taxon>
        <taxon>Tracheophyta</taxon>
        <taxon>Lycopodiopsida</taxon>
        <taxon>Selaginellales</taxon>
        <taxon>Selaginellaceae</taxon>
        <taxon>Selaginella</taxon>
    </lineage>
</organism>